<sequence>MELKEVPVKCLLVLAHPLKGSLCDYLANKTASHLRSKGYNVSLLNLYEREFAPVLTREERQSYYQTQFDETLVQAEIAQLKQAESLVLVFPTWWFGFPAILKGWFDRVWAPGHAYNHASDLGAITPCLNNLKEVKVITTLGSPWWVDKLVLRQPVKRILKIALLGACTKKCKFQMLSFYKSENASPSKVDAFVKKIALKY</sequence>
<gene>
    <name evidence="4" type="ORF">YC6258_02318</name>
</gene>
<dbReference type="InterPro" id="IPR051545">
    <property type="entry name" value="NAD(P)H_dehydrogenase_qn"/>
</dbReference>
<dbReference type="EMBL" id="CP007142">
    <property type="protein sequence ID" value="AJQ94356.1"/>
    <property type="molecule type" value="Genomic_DNA"/>
</dbReference>
<dbReference type="KEGG" id="gsn:YC6258_02318"/>
<dbReference type="GO" id="GO:0005829">
    <property type="term" value="C:cytosol"/>
    <property type="evidence" value="ECO:0007669"/>
    <property type="project" value="TreeGrafter"/>
</dbReference>
<reference evidence="4 5" key="1">
    <citation type="submission" date="2014-01" db="EMBL/GenBank/DDBJ databases">
        <title>Full genme sequencing of cellulolytic bacterium Gynuella sunshinyii YC6258T gen. nov., sp. nov.</title>
        <authorList>
            <person name="Khan H."/>
            <person name="Chung E.J."/>
            <person name="Chung Y.R."/>
        </authorList>
    </citation>
    <scope>NUCLEOTIDE SEQUENCE [LARGE SCALE GENOMIC DNA]</scope>
    <source>
        <strain evidence="4 5">YC6258</strain>
    </source>
</reference>
<dbReference type="GO" id="GO:0003955">
    <property type="term" value="F:NAD(P)H dehydrogenase (quinone) activity"/>
    <property type="evidence" value="ECO:0007669"/>
    <property type="project" value="TreeGrafter"/>
</dbReference>
<evidence type="ECO:0000256" key="1">
    <source>
        <dbReference type="ARBA" id="ARBA00006252"/>
    </source>
</evidence>
<dbReference type="PANTHER" id="PTHR10204">
    <property type="entry name" value="NAD P H OXIDOREDUCTASE-RELATED"/>
    <property type="match status" value="1"/>
</dbReference>
<dbReference type="InterPro" id="IPR003680">
    <property type="entry name" value="Flavodoxin_fold"/>
</dbReference>
<evidence type="ECO:0000256" key="2">
    <source>
        <dbReference type="ARBA" id="ARBA00023002"/>
    </source>
</evidence>
<name>A0A0C5VJA9_9GAMM</name>
<protein>
    <submittedName>
        <fullName evidence="4">Putative NADPH-quinone reductase (Modulator of drug activity B)</fullName>
        <ecNumber evidence="4">1.6.99.-</ecNumber>
    </submittedName>
</protein>
<keyword evidence="2 4" id="KW-0560">Oxidoreductase</keyword>
<organism evidence="4 5">
    <name type="scientific">Gynuella sunshinyii YC6258</name>
    <dbReference type="NCBI Taxonomy" id="1445510"/>
    <lineage>
        <taxon>Bacteria</taxon>
        <taxon>Pseudomonadati</taxon>
        <taxon>Pseudomonadota</taxon>
        <taxon>Gammaproteobacteria</taxon>
        <taxon>Oceanospirillales</taxon>
        <taxon>Saccharospirillaceae</taxon>
        <taxon>Gynuella</taxon>
    </lineage>
</organism>
<feature type="domain" description="Flavodoxin-like fold" evidence="3">
    <location>
        <begin position="9"/>
        <end position="180"/>
    </location>
</feature>
<evidence type="ECO:0000313" key="5">
    <source>
        <dbReference type="Proteomes" id="UP000032266"/>
    </source>
</evidence>
<accession>A0A0C5VJA9</accession>
<dbReference type="HOGENOM" id="CLU_058643_1_2_6"/>
<comment type="similarity">
    <text evidence="1">Belongs to the NAD(P)H dehydrogenase (quinone) family.</text>
</comment>
<dbReference type="AlphaFoldDB" id="A0A0C5VJA9"/>
<dbReference type="Gene3D" id="3.40.50.360">
    <property type="match status" value="1"/>
</dbReference>
<dbReference type="PANTHER" id="PTHR10204:SF34">
    <property type="entry name" value="NAD(P)H DEHYDROGENASE [QUINONE] 1 ISOFORM 1"/>
    <property type="match status" value="1"/>
</dbReference>
<dbReference type="Proteomes" id="UP000032266">
    <property type="component" value="Chromosome"/>
</dbReference>
<evidence type="ECO:0000313" key="4">
    <source>
        <dbReference type="EMBL" id="AJQ94356.1"/>
    </source>
</evidence>
<dbReference type="PATRIC" id="fig|1445510.3.peg.2274"/>
<keyword evidence="5" id="KW-1185">Reference proteome</keyword>
<proteinExistence type="inferred from homology"/>
<dbReference type="Pfam" id="PF02525">
    <property type="entry name" value="Flavodoxin_2"/>
    <property type="match status" value="1"/>
</dbReference>
<dbReference type="EC" id="1.6.99.-" evidence="4"/>
<dbReference type="STRING" id="1445510.YC6258_02318"/>
<dbReference type="SUPFAM" id="SSF52218">
    <property type="entry name" value="Flavoproteins"/>
    <property type="match status" value="1"/>
</dbReference>
<evidence type="ECO:0000259" key="3">
    <source>
        <dbReference type="Pfam" id="PF02525"/>
    </source>
</evidence>
<dbReference type="InterPro" id="IPR029039">
    <property type="entry name" value="Flavoprotein-like_sf"/>
</dbReference>